<feature type="compositionally biased region" description="Basic residues" evidence="1">
    <location>
        <begin position="433"/>
        <end position="450"/>
    </location>
</feature>
<dbReference type="RefSeq" id="XP_023990155.1">
    <property type="nucleotide sequence ID" value="XM_024134387.3"/>
</dbReference>
<dbReference type="KEGG" id="pcad:102993312"/>
<gene>
    <name evidence="3" type="primary">PRR22</name>
</gene>
<dbReference type="InParanoid" id="A0A2Y9TL01"/>
<evidence type="ECO:0000256" key="1">
    <source>
        <dbReference type="SAM" id="MobiDB-lite"/>
    </source>
</evidence>
<proteinExistence type="predicted"/>
<organism evidence="2 3">
    <name type="scientific">Physeter macrocephalus</name>
    <name type="common">Sperm whale</name>
    <name type="synonym">Physeter catodon</name>
    <dbReference type="NCBI Taxonomy" id="9755"/>
    <lineage>
        <taxon>Eukaryota</taxon>
        <taxon>Metazoa</taxon>
        <taxon>Chordata</taxon>
        <taxon>Craniata</taxon>
        <taxon>Vertebrata</taxon>
        <taxon>Euteleostomi</taxon>
        <taxon>Mammalia</taxon>
        <taxon>Eutheria</taxon>
        <taxon>Laurasiatheria</taxon>
        <taxon>Artiodactyla</taxon>
        <taxon>Whippomorpha</taxon>
        <taxon>Cetacea</taxon>
        <taxon>Odontoceti</taxon>
        <taxon>Physeteridae</taxon>
        <taxon>Physeter</taxon>
    </lineage>
</organism>
<dbReference type="PANTHER" id="PTHR37871">
    <property type="entry name" value="PROLINE-RICH PROTEIN 22"/>
    <property type="match status" value="1"/>
</dbReference>
<feature type="region of interest" description="Disordered" evidence="1">
    <location>
        <begin position="355"/>
        <end position="382"/>
    </location>
</feature>
<dbReference type="CTD" id="163154"/>
<dbReference type="OrthoDB" id="9941921at2759"/>
<protein>
    <submittedName>
        <fullName evidence="3">Proline-rich protein 22</fullName>
    </submittedName>
</protein>
<keyword evidence="2" id="KW-1185">Reference proteome</keyword>
<reference evidence="3" key="1">
    <citation type="submission" date="2025-08" db="UniProtKB">
        <authorList>
            <consortium name="RefSeq"/>
        </authorList>
    </citation>
    <scope>IDENTIFICATION</scope>
    <source>
        <tissue evidence="3">Muscle</tissue>
    </source>
</reference>
<feature type="compositionally biased region" description="Pro residues" evidence="1">
    <location>
        <begin position="293"/>
        <end position="310"/>
    </location>
</feature>
<feature type="region of interest" description="Disordered" evidence="1">
    <location>
        <begin position="415"/>
        <end position="475"/>
    </location>
</feature>
<evidence type="ECO:0000313" key="2">
    <source>
        <dbReference type="Proteomes" id="UP000248484"/>
    </source>
</evidence>
<dbReference type="Proteomes" id="UP000248484">
    <property type="component" value="Unplaced"/>
</dbReference>
<sequence>MLSVTPIPGCLCFPICPCPPPRPPLRNPDQWVGRSLESAAWSNQRNRTLQDSEPLLWVGCPCSHLLPSWPARPGPHLLMQHPKPFYAPAAPQEGFSHQSLDATEGPGSQPAPACTEPLPAVGSSNVYHPPDLEKEVFPAPPAGFQMAPCGCFFDPRVYRIEWATTDFGQSSLYKLAAGGPPLPGTYFLEAQHCLKAPVPPPPPPLFPHYQPPPAGPRYLTPCFPPEGPGAKALGFVEDGGPPALIKQGLAPPLPPLLITLPAEATLPPGACGPLKGRLTWLAGPGEPLTFPFKEPPPGAGPSPLYPPGPTEPKAAPLGAGEAGTPEVARAFTPPKVVMLEDAMKLFDCLPGGAEPAGAPCKPPGPALPDSGGGGDDSSSDIRSLHLPDELLSFDYSVPEILDTVSDVDYFFNFKALDEEPPPRLGGAPTAKPSGKRKAGNSTARKGRQGSKGKQAVVPPSASRLGPRQDLGAAPH</sequence>
<dbReference type="GeneID" id="102993312"/>
<feature type="region of interest" description="Disordered" evidence="1">
    <location>
        <begin position="290"/>
        <end position="325"/>
    </location>
</feature>
<accession>A0A2Y9TL01</accession>
<dbReference type="AlphaFoldDB" id="A0A2Y9TL01"/>
<dbReference type="Pfam" id="PF15776">
    <property type="entry name" value="PRR22"/>
    <property type="match status" value="1"/>
</dbReference>
<name>A0A2Y9TL01_PHYMC</name>
<evidence type="ECO:0000313" key="3">
    <source>
        <dbReference type="RefSeq" id="XP_023990155.1"/>
    </source>
</evidence>
<dbReference type="PANTHER" id="PTHR37871:SF1">
    <property type="entry name" value="PROLINE-RICH PROTEIN 22"/>
    <property type="match status" value="1"/>
</dbReference>
<dbReference type="FunCoup" id="A0A2Y9TL01">
    <property type="interactions" value="62"/>
</dbReference>
<dbReference type="InterPro" id="IPR031535">
    <property type="entry name" value="PRR22"/>
</dbReference>